<evidence type="ECO:0000256" key="4">
    <source>
        <dbReference type="ARBA" id="ARBA00022679"/>
    </source>
</evidence>
<keyword evidence="10" id="KW-0255">Endonuclease</keyword>
<evidence type="ECO:0000256" key="8">
    <source>
        <dbReference type="ARBA" id="ARBA00022723"/>
    </source>
</evidence>
<evidence type="ECO:0000259" key="15">
    <source>
        <dbReference type="PROSITE" id="PS52020"/>
    </source>
</evidence>
<keyword evidence="6" id="KW-0235">DNA replication</keyword>
<evidence type="ECO:0000256" key="13">
    <source>
        <dbReference type="ARBA" id="ARBA00023125"/>
    </source>
</evidence>
<dbReference type="GO" id="GO:0004519">
    <property type="term" value="F:endonuclease activity"/>
    <property type="evidence" value="ECO:0007669"/>
    <property type="project" value="UniProtKB-KW"/>
</dbReference>
<dbReference type="SUPFAM" id="SSF52540">
    <property type="entry name" value="P-loop containing nucleoside triphosphate hydrolases"/>
    <property type="match status" value="1"/>
</dbReference>
<dbReference type="GeneID" id="24092844"/>
<dbReference type="SUPFAM" id="SSF55464">
    <property type="entry name" value="Origin of replication-binding domain, RBD-like"/>
    <property type="match status" value="1"/>
</dbReference>
<keyword evidence="12" id="KW-0190">Covalent protein-DNA linkage</keyword>
<protein>
    <recommendedName>
        <fullName evidence="2">Replication-associated protein</fullName>
    </recommendedName>
</protein>
<dbReference type="KEGG" id="vg:24092844"/>
<reference evidence="16 17" key="1">
    <citation type="journal article" date="2015" name="Virol. J.">
        <title>Fecal virome analysis of three carnivores reveals a novel nodavirus and multiple gemycircularviruses.</title>
        <authorList>
            <person name="Conceicao-Neto N."/>
            <person name="Zeller M."/>
            <person name="Heylen E."/>
            <person name="Lefrere H."/>
            <person name="Mesquita J.R."/>
            <person name="Matthijnssens J."/>
        </authorList>
    </citation>
    <scope>NUCLEOTIDE SEQUENCE [LARGE SCALE GENOMIC DNA]</scope>
    <source>
        <strain evidence="16">541c</strain>
    </source>
</reference>
<dbReference type="GO" id="GO:0006260">
    <property type="term" value="P:DNA replication"/>
    <property type="evidence" value="ECO:0007669"/>
    <property type="project" value="UniProtKB-KW"/>
</dbReference>
<keyword evidence="8" id="KW-0479">Metal-binding</keyword>
<dbReference type="GO" id="GO:0042025">
    <property type="term" value="C:host cell nucleus"/>
    <property type="evidence" value="ECO:0007669"/>
    <property type="project" value="UniProtKB-SubCell"/>
</dbReference>
<evidence type="ECO:0000256" key="10">
    <source>
        <dbReference type="ARBA" id="ARBA00022759"/>
    </source>
</evidence>
<dbReference type="PROSITE" id="PS52020">
    <property type="entry name" value="CRESS_DNA_REP"/>
    <property type="match status" value="1"/>
</dbReference>
<evidence type="ECO:0000313" key="17">
    <source>
        <dbReference type="Proteomes" id="UP000114496"/>
    </source>
</evidence>
<evidence type="ECO:0000313" key="16">
    <source>
        <dbReference type="EMBL" id="AKA58515.1"/>
    </source>
</evidence>
<keyword evidence="4" id="KW-0808">Transferase</keyword>
<sequence>MSSFRFQARYGLFTYSQCGQLRPSAVVELFSSLSADCIVGREAHGDGGTHLHAFVDFRRKYRTRDVRKFDVEGFHPNIISTIRSPSGSWDYATKDGDVCGGSLRRPEPSQGSNAERQNAGWDQLRDASTREEFLNLRQRIFSAISSNHSLHSLHTQIGSLEWIDHLIVTLANTRSILHNMVTFGNGLGDIYVWGPSRTGKTMWARSLGKHAYFGGLFSLEEYEQDPDCSYAVFDDIQGGFKFFPGYKSWLGQQTEFYCTDRYRKKKHIAWGKPCIWLSNNNPMGEDADHDWLEKNCIIVYVGDRLY</sequence>
<keyword evidence="11" id="KW-0378">Hydrolase</keyword>
<feature type="region of interest" description="Disordered" evidence="14">
    <location>
        <begin position="100"/>
        <end position="122"/>
    </location>
</feature>
<dbReference type="InterPro" id="IPR027417">
    <property type="entry name" value="P-loop_NTPase"/>
</dbReference>
<dbReference type="GO" id="GO:0046872">
    <property type="term" value="F:metal ion binding"/>
    <property type="evidence" value="ECO:0007669"/>
    <property type="project" value="UniProtKB-KW"/>
</dbReference>
<keyword evidence="5" id="KW-0548">Nucleotidyltransferase</keyword>
<evidence type="ECO:0000256" key="11">
    <source>
        <dbReference type="ARBA" id="ARBA00022801"/>
    </source>
</evidence>
<dbReference type="GO" id="GO:0016779">
    <property type="term" value="F:nucleotidyltransferase activity"/>
    <property type="evidence" value="ECO:0007669"/>
    <property type="project" value="UniProtKB-KW"/>
</dbReference>
<evidence type="ECO:0000256" key="5">
    <source>
        <dbReference type="ARBA" id="ARBA00022695"/>
    </source>
</evidence>
<organism evidence="16 17">
    <name type="scientific">Mongoose feces-associated gemycircularvirus c</name>
    <dbReference type="NCBI Taxonomy" id="1634488"/>
    <lineage>
        <taxon>Viruses</taxon>
        <taxon>Monodnaviria</taxon>
        <taxon>Shotokuvirae</taxon>
        <taxon>Cressdnaviricota</taxon>
        <taxon>Repensiviricetes</taxon>
        <taxon>Geplafuvirales</taxon>
        <taxon>Genomoviridae</taxon>
        <taxon>Gemykibivirus</taxon>
        <taxon>Gemykibivirus humas3</taxon>
    </lineage>
</organism>
<evidence type="ECO:0000256" key="3">
    <source>
        <dbReference type="ARBA" id="ARBA00022562"/>
    </source>
</evidence>
<dbReference type="Proteomes" id="UP000114496">
    <property type="component" value="Segment"/>
</dbReference>
<dbReference type="Gene3D" id="3.40.50.300">
    <property type="entry name" value="P-loop containing nucleotide triphosphate hydrolases"/>
    <property type="match status" value="1"/>
</dbReference>
<evidence type="ECO:0000256" key="1">
    <source>
        <dbReference type="ARBA" id="ARBA00004147"/>
    </source>
</evidence>
<feature type="domain" description="CRESS-DNA virus Rep endonuclease" evidence="15">
    <location>
        <begin position="5"/>
        <end position="108"/>
    </location>
</feature>
<evidence type="ECO:0000256" key="7">
    <source>
        <dbReference type="ARBA" id="ARBA00022722"/>
    </source>
</evidence>
<evidence type="ECO:0000256" key="2">
    <source>
        <dbReference type="ARBA" id="ARBA00014531"/>
    </source>
</evidence>
<keyword evidence="9" id="KW-0547">Nucleotide-binding</keyword>
<evidence type="ECO:0000256" key="6">
    <source>
        <dbReference type="ARBA" id="ARBA00022705"/>
    </source>
</evidence>
<proteinExistence type="predicted"/>
<evidence type="ECO:0000256" key="9">
    <source>
        <dbReference type="ARBA" id="ARBA00022741"/>
    </source>
</evidence>
<dbReference type="InterPro" id="IPR049912">
    <property type="entry name" value="CRESS_DNA_REP"/>
</dbReference>
<comment type="subcellular location">
    <subcellularLocation>
        <location evidence="1">Host nucleus</location>
    </subcellularLocation>
</comment>
<dbReference type="Pfam" id="PF00799">
    <property type="entry name" value="Gemini_AL1"/>
    <property type="match status" value="1"/>
</dbReference>
<evidence type="ECO:0000256" key="12">
    <source>
        <dbReference type="ARBA" id="ARBA00023124"/>
    </source>
</evidence>
<evidence type="ECO:0000256" key="14">
    <source>
        <dbReference type="SAM" id="MobiDB-lite"/>
    </source>
</evidence>
<dbReference type="RefSeq" id="YP_009130628.1">
    <property type="nucleotide sequence ID" value="NC_026809.1"/>
</dbReference>
<dbReference type="GO" id="GO:0000166">
    <property type="term" value="F:nucleotide binding"/>
    <property type="evidence" value="ECO:0007669"/>
    <property type="project" value="UniProtKB-KW"/>
</dbReference>
<dbReference type="EMBL" id="KP263546">
    <property type="protein sequence ID" value="AKA58515.1"/>
    <property type="molecule type" value="Genomic_DNA"/>
</dbReference>
<dbReference type="Gene3D" id="3.40.1310.20">
    <property type="match status" value="1"/>
</dbReference>
<keyword evidence="7" id="KW-0540">Nuclease</keyword>
<dbReference type="OrthoDB" id="9195at10239"/>
<keyword evidence="3" id="KW-1048">Host nucleus</keyword>
<dbReference type="GO" id="GO:0016787">
    <property type="term" value="F:hydrolase activity"/>
    <property type="evidence" value="ECO:0007669"/>
    <property type="project" value="UniProtKB-KW"/>
</dbReference>
<dbReference type="GO" id="GO:0003677">
    <property type="term" value="F:DNA binding"/>
    <property type="evidence" value="ECO:0007669"/>
    <property type="project" value="UniProtKB-KW"/>
</dbReference>
<accession>A0A0E3JHI1</accession>
<name>A0A0E3JHI1_9VIRU</name>
<keyword evidence="13" id="KW-0238">DNA-binding</keyword>